<reference evidence="2" key="1">
    <citation type="submission" date="2020-08" db="EMBL/GenBank/DDBJ databases">
        <title>Multicomponent nature underlies the extraordinary mechanical properties of spider dragline silk.</title>
        <authorList>
            <person name="Kono N."/>
            <person name="Nakamura H."/>
            <person name="Mori M."/>
            <person name="Yoshida Y."/>
            <person name="Ohtoshi R."/>
            <person name="Malay A.D."/>
            <person name="Moran D.A.P."/>
            <person name="Tomita M."/>
            <person name="Numata K."/>
            <person name="Arakawa K."/>
        </authorList>
    </citation>
    <scope>NUCLEOTIDE SEQUENCE</scope>
</reference>
<evidence type="ECO:0000256" key="1">
    <source>
        <dbReference type="SAM" id="MobiDB-lite"/>
    </source>
</evidence>
<comment type="caution">
    <text evidence="2">The sequence shown here is derived from an EMBL/GenBank/DDBJ whole genome shotgun (WGS) entry which is preliminary data.</text>
</comment>
<dbReference type="Proteomes" id="UP000887013">
    <property type="component" value="Unassembled WGS sequence"/>
</dbReference>
<protein>
    <submittedName>
        <fullName evidence="2">Uncharacterized protein</fullName>
    </submittedName>
</protein>
<proteinExistence type="predicted"/>
<accession>A0A8X6I5P5</accession>
<keyword evidence="3" id="KW-1185">Reference proteome</keyword>
<name>A0A8X6I5P5_NEPPI</name>
<dbReference type="AlphaFoldDB" id="A0A8X6I5P5"/>
<evidence type="ECO:0000313" key="2">
    <source>
        <dbReference type="EMBL" id="GFS31917.1"/>
    </source>
</evidence>
<organism evidence="2 3">
    <name type="scientific">Nephila pilipes</name>
    <name type="common">Giant wood spider</name>
    <name type="synonym">Nephila maculata</name>
    <dbReference type="NCBI Taxonomy" id="299642"/>
    <lineage>
        <taxon>Eukaryota</taxon>
        <taxon>Metazoa</taxon>
        <taxon>Ecdysozoa</taxon>
        <taxon>Arthropoda</taxon>
        <taxon>Chelicerata</taxon>
        <taxon>Arachnida</taxon>
        <taxon>Araneae</taxon>
        <taxon>Araneomorphae</taxon>
        <taxon>Entelegynae</taxon>
        <taxon>Araneoidea</taxon>
        <taxon>Nephilidae</taxon>
        <taxon>Nephila</taxon>
    </lineage>
</organism>
<evidence type="ECO:0000313" key="3">
    <source>
        <dbReference type="Proteomes" id="UP000887013"/>
    </source>
</evidence>
<feature type="region of interest" description="Disordered" evidence="1">
    <location>
        <begin position="49"/>
        <end position="70"/>
    </location>
</feature>
<dbReference type="EMBL" id="BMAW01042009">
    <property type="protein sequence ID" value="GFS31917.1"/>
    <property type="molecule type" value="Genomic_DNA"/>
</dbReference>
<gene>
    <name evidence="2" type="ORF">NPIL_691671</name>
</gene>
<sequence length="125" mass="14216">MILFLDGTTAIFHRKVICFGSGVRNKKAQFSLSPRRFCAKRVGLPENPNIQSDAFTGENHSKYAPPSVMTQTSQKTTSIMTISRGRGLNCPSCNIFEREHVKFIMAQNSQEKILKYSSRQIYHMQ</sequence>